<dbReference type="GO" id="GO:0030313">
    <property type="term" value="C:cell envelope"/>
    <property type="evidence" value="ECO:0007669"/>
    <property type="project" value="UniProtKB-SubCell"/>
</dbReference>
<dbReference type="PANTHER" id="PTHR30290:SF10">
    <property type="entry name" value="PERIPLASMIC OLIGOPEPTIDE-BINDING PROTEIN-RELATED"/>
    <property type="match status" value="1"/>
</dbReference>
<evidence type="ECO:0000256" key="2">
    <source>
        <dbReference type="ARBA" id="ARBA00005695"/>
    </source>
</evidence>
<dbReference type="InterPro" id="IPR030678">
    <property type="entry name" value="Peptide/Ni-bd"/>
</dbReference>
<protein>
    <submittedName>
        <fullName evidence="6">Unannotated protein</fullName>
    </submittedName>
</protein>
<organism evidence="6">
    <name type="scientific">freshwater metagenome</name>
    <dbReference type="NCBI Taxonomy" id="449393"/>
    <lineage>
        <taxon>unclassified sequences</taxon>
        <taxon>metagenomes</taxon>
        <taxon>ecological metagenomes</taxon>
    </lineage>
</organism>
<dbReference type="AlphaFoldDB" id="A0A6J6RYY3"/>
<dbReference type="GO" id="GO:1904680">
    <property type="term" value="F:peptide transmembrane transporter activity"/>
    <property type="evidence" value="ECO:0007669"/>
    <property type="project" value="TreeGrafter"/>
</dbReference>
<keyword evidence="3" id="KW-0813">Transport</keyword>
<dbReference type="GO" id="GO:0015833">
    <property type="term" value="P:peptide transport"/>
    <property type="evidence" value="ECO:0007669"/>
    <property type="project" value="TreeGrafter"/>
</dbReference>
<dbReference type="Gene3D" id="3.40.190.10">
    <property type="entry name" value="Periplasmic binding protein-like II"/>
    <property type="match status" value="1"/>
</dbReference>
<evidence type="ECO:0000256" key="1">
    <source>
        <dbReference type="ARBA" id="ARBA00004196"/>
    </source>
</evidence>
<dbReference type="GO" id="GO:0043190">
    <property type="term" value="C:ATP-binding cassette (ABC) transporter complex"/>
    <property type="evidence" value="ECO:0007669"/>
    <property type="project" value="InterPro"/>
</dbReference>
<keyword evidence="4" id="KW-0732">Signal</keyword>
<dbReference type="InterPro" id="IPR000914">
    <property type="entry name" value="SBP_5_dom"/>
</dbReference>
<evidence type="ECO:0000256" key="4">
    <source>
        <dbReference type="ARBA" id="ARBA00022729"/>
    </source>
</evidence>
<dbReference type="EMBL" id="CAEZYS010000006">
    <property type="protein sequence ID" value="CAB4727538.1"/>
    <property type="molecule type" value="Genomic_DNA"/>
</dbReference>
<evidence type="ECO:0000313" key="6">
    <source>
        <dbReference type="EMBL" id="CAB4727538.1"/>
    </source>
</evidence>
<dbReference type="InterPro" id="IPR039424">
    <property type="entry name" value="SBP_5"/>
</dbReference>
<dbReference type="Gene3D" id="3.10.105.10">
    <property type="entry name" value="Dipeptide-binding Protein, Domain 3"/>
    <property type="match status" value="1"/>
</dbReference>
<dbReference type="PIRSF" id="PIRSF002741">
    <property type="entry name" value="MppA"/>
    <property type="match status" value="1"/>
</dbReference>
<gene>
    <name evidence="6" type="ORF">UFOPK2782_00105</name>
</gene>
<proteinExistence type="inferred from homology"/>
<evidence type="ECO:0000256" key="3">
    <source>
        <dbReference type="ARBA" id="ARBA00022448"/>
    </source>
</evidence>
<feature type="domain" description="Solute-binding protein family 5" evidence="5">
    <location>
        <begin position="76"/>
        <end position="446"/>
    </location>
</feature>
<evidence type="ECO:0000259" key="5">
    <source>
        <dbReference type="Pfam" id="PF00496"/>
    </source>
</evidence>
<dbReference type="GO" id="GO:0042597">
    <property type="term" value="C:periplasmic space"/>
    <property type="evidence" value="ECO:0007669"/>
    <property type="project" value="UniProtKB-ARBA"/>
</dbReference>
<name>A0A6J6RYY3_9ZZZZ</name>
<sequence length="528" mass="55868">MKLNFKSIASIALSSAVVTAGLVALPANAATKNLTVETVFQLTSTDPARSFEQTGNMINRTIYETLLTYKGGDASTPVPGIASKWKVNAAATEFTFTIDPKAKFADGTKVTSADVVFSLNRLKNIKGNPSSLMAGITVAAPNASTAVLTTEKAMPQLLAIVTSPALGILNSKVAKANGATDAADAATTDKALEYLKGKSIGSGPYVLKSFSLTTEVVLEKNAKYWGANKAGYDKIIVRNVPVNVQRLNVIKGTSSIAVDLSPDQASGVGSKVNVVTGKASNVFFFYLSANSSFSAATKFTADAKCVEAARYGINYNKIVRYAGLGAIQAPGIIPSFFSGALTAKDAIKQDTARAKKAFDACGIKDTPVSIGFWGDGGAVNGLNFGSLAALVDEDLRAVGFKTKLVGAPIAVSLPLYRDNKEEMGLWLWGPDWPDSTNYTESFSPGTKVGLRMGWTAGQDSVITDLQTKAATETDTKKRAALFTQWQKEMNKRSPLIPLVQPAAILVANKSVKGVQDHPIWKVNLSELK</sequence>
<dbReference type="PANTHER" id="PTHR30290">
    <property type="entry name" value="PERIPLASMIC BINDING COMPONENT OF ABC TRANSPORTER"/>
    <property type="match status" value="1"/>
</dbReference>
<dbReference type="SUPFAM" id="SSF53850">
    <property type="entry name" value="Periplasmic binding protein-like II"/>
    <property type="match status" value="1"/>
</dbReference>
<dbReference type="Gene3D" id="3.90.76.10">
    <property type="entry name" value="Dipeptide-binding Protein, Domain 1"/>
    <property type="match status" value="1"/>
</dbReference>
<dbReference type="CDD" id="cd08512">
    <property type="entry name" value="PBP2_NikA_DppA_OppA_like_7"/>
    <property type="match status" value="1"/>
</dbReference>
<reference evidence="6" key="1">
    <citation type="submission" date="2020-05" db="EMBL/GenBank/DDBJ databases">
        <authorList>
            <person name="Chiriac C."/>
            <person name="Salcher M."/>
            <person name="Ghai R."/>
            <person name="Kavagutti S V."/>
        </authorList>
    </citation>
    <scope>NUCLEOTIDE SEQUENCE</scope>
</reference>
<accession>A0A6J6RYY3</accession>
<comment type="subcellular location">
    <subcellularLocation>
        <location evidence="1">Cell envelope</location>
    </subcellularLocation>
</comment>
<comment type="similarity">
    <text evidence="2">Belongs to the bacterial solute-binding protein 5 family.</text>
</comment>
<dbReference type="Pfam" id="PF00496">
    <property type="entry name" value="SBP_bac_5"/>
    <property type="match status" value="1"/>
</dbReference>